<reference evidence="2" key="1">
    <citation type="submission" date="2020-11" db="EMBL/GenBank/DDBJ databases">
        <authorList>
            <person name="Tran Van P."/>
        </authorList>
    </citation>
    <scope>NUCLEOTIDE SEQUENCE</scope>
</reference>
<keyword evidence="1" id="KW-1133">Transmembrane helix</keyword>
<dbReference type="AlphaFoldDB" id="A0A7R9DKZ2"/>
<accession>A0A7R9DKZ2</accession>
<sequence length="551" mass="62096">MLCSLYATVFCPDAELLAPAGTQTKTSVSNCLVFQWRVGNYDIKVWLHGPHRPAKVQSNALSTIRPRRCGADYMDIIPPEKCRAASYLSPSIMNGCGSEEFRFDSETGEVFKHIIVGRQDPTYNVNINTGENKATEEETTVKKKVFRVPKKFLARVTDSMTKWDDPIESEVKVLLEDKSEGKHFRIPKKFLAPEPELLTNPKIASAKTEKGIEGVTKTKNIRIPSTNLDFRPGLFQDIEKEFETTMKESELPYFPYSDPLMLLMKFTKGIDPKLDSADQEIGPIVCDTVPETCGNTADPTGDDNCVLELSESKVNAFWEGRSSVIKKAGGQVAQNLESMAHEKEEDDITVGKSVYMNESREERFTLSEHRRGATVDSNNTWIKERTVDVSGGEISVEDMDEMINKHQPLVSFMLPSVEVSIAVPPTLVSLYSFLTLSAFSSVSRASALMPSFSSIGSQLKKLEGLKLLILPLLIVFPFLTMLACSLVDILLHVRSRQDDQPRDSDLRCPLRSLAYSIWPSYREDKYSHRIIRFQDQRKVQHCDYSKRMSFS</sequence>
<gene>
    <name evidence="2" type="ORF">TPSB3V08_LOCUS11124</name>
</gene>
<evidence type="ECO:0000313" key="2">
    <source>
        <dbReference type="EMBL" id="CAD7416544.1"/>
    </source>
</evidence>
<name>A0A7R9DKZ2_TIMPO</name>
<organism evidence="2">
    <name type="scientific">Timema poppense</name>
    <name type="common">Walking stick</name>
    <dbReference type="NCBI Taxonomy" id="170557"/>
    <lineage>
        <taxon>Eukaryota</taxon>
        <taxon>Metazoa</taxon>
        <taxon>Ecdysozoa</taxon>
        <taxon>Arthropoda</taxon>
        <taxon>Hexapoda</taxon>
        <taxon>Insecta</taxon>
        <taxon>Pterygota</taxon>
        <taxon>Neoptera</taxon>
        <taxon>Polyneoptera</taxon>
        <taxon>Phasmatodea</taxon>
        <taxon>Timematodea</taxon>
        <taxon>Timematoidea</taxon>
        <taxon>Timematidae</taxon>
        <taxon>Timema</taxon>
    </lineage>
</organism>
<keyword evidence="1" id="KW-0472">Membrane</keyword>
<dbReference type="EMBL" id="OD011313">
    <property type="protein sequence ID" value="CAD7416544.1"/>
    <property type="molecule type" value="Genomic_DNA"/>
</dbReference>
<protein>
    <submittedName>
        <fullName evidence="2">Uncharacterized protein</fullName>
    </submittedName>
</protein>
<evidence type="ECO:0000256" key="1">
    <source>
        <dbReference type="SAM" id="Phobius"/>
    </source>
</evidence>
<keyword evidence="1" id="KW-0812">Transmembrane</keyword>
<feature type="transmembrane region" description="Helical" evidence="1">
    <location>
        <begin position="467"/>
        <end position="491"/>
    </location>
</feature>
<proteinExistence type="predicted"/>